<dbReference type="GO" id="GO:0005886">
    <property type="term" value="C:plasma membrane"/>
    <property type="evidence" value="ECO:0007669"/>
    <property type="project" value="UniProtKB-SubCell"/>
</dbReference>
<sequence>MEEECFNPLIALLVVLFGSTTWLGVNAFWVEVSIHTQTLPEGWNLGSIITIIIQISAIPSLFYIFLQYKGRITISAAPIIITALLIVSTVTLFIGIFNDVTVYIAGAQRSIVIYIGIFFVGVVSVLSDVLFMPYMRNLPKMYFNSFFVGMGMSALVPSIFSIIQDAHSYECVHIPNTFPPQFEAEYVNLKFGVTTYYTLVFIWYLIGLFAFLTIHWFQNFIYNAWPKSFTWSVKDVAVAPAVLDEKTEKTWNGITDVVLLCMIAIVNGSLNGLMPSIASFVTLPYSPNTYSWSLTICAIFQPVGSFVSFFLKARNVKVMIATCTVTVVAVALCIILAFQSPNPWLVNSSIGSAFAIVATTSVYGFGCYTRTVVFEHVRETSPNEKSKHQRLMYAGLAAQAGTLIVTSFVFPIINVFHLLKSVPSC</sequence>
<feature type="transmembrane region" description="Helical" evidence="9">
    <location>
        <begin position="78"/>
        <end position="105"/>
    </location>
</feature>
<evidence type="ECO:0000256" key="8">
    <source>
        <dbReference type="ARBA" id="ARBA00023136"/>
    </source>
</evidence>
<feature type="transmembrane region" description="Helical" evidence="9">
    <location>
        <begin position="143"/>
        <end position="163"/>
    </location>
</feature>
<name>A0A811L0L3_9BILA</name>
<proteinExistence type="inferred from homology"/>
<dbReference type="Proteomes" id="UP000614601">
    <property type="component" value="Unassembled WGS sequence"/>
</dbReference>
<feature type="transmembrane region" description="Helical" evidence="9">
    <location>
        <begin position="9"/>
        <end position="30"/>
    </location>
</feature>
<feature type="transmembrane region" description="Helical" evidence="9">
    <location>
        <begin position="350"/>
        <end position="370"/>
    </location>
</feature>
<feature type="transmembrane region" description="Helical" evidence="9">
    <location>
        <begin position="257"/>
        <end position="278"/>
    </location>
</feature>
<feature type="transmembrane region" description="Helical" evidence="9">
    <location>
        <begin position="318"/>
        <end position="338"/>
    </location>
</feature>
<feature type="transmembrane region" description="Helical" evidence="9">
    <location>
        <begin position="391"/>
        <end position="413"/>
    </location>
</feature>
<dbReference type="PANTHER" id="PTHR12929">
    <property type="entry name" value="SOLUTE CARRIER FAMILY 52"/>
    <property type="match status" value="1"/>
</dbReference>
<keyword evidence="4 9" id="KW-0813">Transport</keyword>
<comment type="function">
    <text evidence="9">Plasma membrane transporter mediating the uptake by cells of the water soluble vitamin B2/riboflavin that plays a key role in biochemical oxidation-reduction reactions of the carbohydrate, lipid, and amino acid metabolism.</text>
</comment>
<evidence type="ECO:0000256" key="1">
    <source>
        <dbReference type="ARBA" id="ARBA00000215"/>
    </source>
</evidence>
<evidence type="ECO:0000313" key="11">
    <source>
        <dbReference type="Proteomes" id="UP000614601"/>
    </source>
</evidence>
<comment type="similarity">
    <text evidence="3 9">Belongs to the riboflavin transporter family.</text>
</comment>
<evidence type="ECO:0000256" key="2">
    <source>
        <dbReference type="ARBA" id="ARBA00004651"/>
    </source>
</evidence>
<dbReference type="Pfam" id="PF06237">
    <property type="entry name" value="SLC52_ribofla_tr"/>
    <property type="match status" value="1"/>
</dbReference>
<dbReference type="Proteomes" id="UP000783686">
    <property type="component" value="Unassembled WGS sequence"/>
</dbReference>
<protein>
    <recommendedName>
        <fullName evidence="9">Riboflavin transporter</fullName>
    </recommendedName>
</protein>
<evidence type="ECO:0000313" key="10">
    <source>
        <dbReference type="EMBL" id="CAD5220666.1"/>
    </source>
</evidence>
<feature type="transmembrane region" description="Helical" evidence="9">
    <location>
        <begin position="42"/>
        <end position="66"/>
    </location>
</feature>
<comment type="catalytic activity">
    <reaction evidence="1 9">
        <text>riboflavin(in) = riboflavin(out)</text>
        <dbReference type="Rhea" id="RHEA:35015"/>
        <dbReference type="ChEBI" id="CHEBI:57986"/>
    </reaction>
</comment>
<reference evidence="10" key="1">
    <citation type="submission" date="2020-09" db="EMBL/GenBank/DDBJ databases">
        <authorList>
            <person name="Kikuchi T."/>
        </authorList>
    </citation>
    <scope>NUCLEOTIDE SEQUENCE</scope>
    <source>
        <strain evidence="10">SH1</strain>
    </source>
</reference>
<feature type="transmembrane region" description="Helical" evidence="9">
    <location>
        <begin position="196"/>
        <end position="217"/>
    </location>
</feature>
<keyword evidence="5 9" id="KW-1003">Cell membrane</keyword>
<feature type="transmembrane region" description="Helical" evidence="9">
    <location>
        <begin position="111"/>
        <end position="131"/>
    </location>
</feature>
<accession>A0A811L0L3</accession>
<evidence type="ECO:0000256" key="5">
    <source>
        <dbReference type="ARBA" id="ARBA00022475"/>
    </source>
</evidence>
<evidence type="ECO:0000256" key="7">
    <source>
        <dbReference type="ARBA" id="ARBA00022989"/>
    </source>
</evidence>
<evidence type="ECO:0000256" key="3">
    <source>
        <dbReference type="ARBA" id="ARBA00006366"/>
    </source>
</evidence>
<gene>
    <name evidence="10" type="ORF">BOKJ2_LOCUS9058</name>
</gene>
<evidence type="ECO:0000256" key="4">
    <source>
        <dbReference type="ARBA" id="ARBA00022448"/>
    </source>
</evidence>
<feature type="transmembrane region" description="Helical" evidence="9">
    <location>
        <begin position="290"/>
        <end position="311"/>
    </location>
</feature>
<keyword evidence="7 9" id="KW-1133">Transmembrane helix</keyword>
<dbReference type="OrthoDB" id="9995836at2759"/>
<keyword evidence="6 9" id="KW-0812">Transmembrane</keyword>
<organism evidence="10 11">
    <name type="scientific">Bursaphelenchus okinawaensis</name>
    <dbReference type="NCBI Taxonomy" id="465554"/>
    <lineage>
        <taxon>Eukaryota</taxon>
        <taxon>Metazoa</taxon>
        <taxon>Ecdysozoa</taxon>
        <taxon>Nematoda</taxon>
        <taxon>Chromadorea</taxon>
        <taxon>Rhabditida</taxon>
        <taxon>Tylenchina</taxon>
        <taxon>Tylenchomorpha</taxon>
        <taxon>Aphelenchoidea</taxon>
        <taxon>Aphelenchoididae</taxon>
        <taxon>Bursaphelenchus</taxon>
    </lineage>
</organism>
<dbReference type="InterPro" id="IPR009357">
    <property type="entry name" value="Riboflavin_transptr"/>
</dbReference>
<dbReference type="AlphaFoldDB" id="A0A811L0L3"/>
<comment type="caution">
    <text evidence="10">The sequence shown here is derived from an EMBL/GenBank/DDBJ whole genome shotgun (WGS) entry which is preliminary data.</text>
</comment>
<keyword evidence="8 9" id="KW-0472">Membrane</keyword>
<evidence type="ECO:0000256" key="9">
    <source>
        <dbReference type="RuleBase" id="RU368035"/>
    </source>
</evidence>
<evidence type="ECO:0000256" key="6">
    <source>
        <dbReference type="ARBA" id="ARBA00022692"/>
    </source>
</evidence>
<dbReference type="PANTHER" id="PTHR12929:SF10">
    <property type="entry name" value="RIBOFLAVIN TRANSPORTER"/>
    <property type="match status" value="1"/>
</dbReference>
<dbReference type="EMBL" id="CAJFDH010000004">
    <property type="protein sequence ID" value="CAD5220666.1"/>
    <property type="molecule type" value="Genomic_DNA"/>
</dbReference>
<dbReference type="GO" id="GO:0032217">
    <property type="term" value="F:riboflavin transmembrane transporter activity"/>
    <property type="evidence" value="ECO:0007669"/>
    <property type="project" value="UniProtKB-UniRule"/>
</dbReference>
<keyword evidence="11" id="KW-1185">Reference proteome</keyword>
<comment type="subcellular location">
    <subcellularLocation>
        <location evidence="2 9">Cell membrane</location>
        <topology evidence="2 9">Multi-pass membrane protein</topology>
    </subcellularLocation>
</comment>
<dbReference type="EMBL" id="CAJFCW020000004">
    <property type="protein sequence ID" value="CAG9114021.1"/>
    <property type="molecule type" value="Genomic_DNA"/>
</dbReference>